<accession>A0A1G7LL91</accession>
<dbReference type="InterPro" id="IPR000601">
    <property type="entry name" value="PKD_dom"/>
</dbReference>
<dbReference type="InterPro" id="IPR035986">
    <property type="entry name" value="PKD_dom_sf"/>
</dbReference>
<dbReference type="SUPFAM" id="SSF49299">
    <property type="entry name" value="PKD domain"/>
    <property type="match status" value="3"/>
</dbReference>
<dbReference type="InterPro" id="IPR022409">
    <property type="entry name" value="PKD/Chitinase_dom"/>
</dbReference>
<dbReference type="PROSITE" id="PS50093">
    <property type="entry name" value="PKD"/>
    <property type="match status" value="2"/>
</dbReference>
<dbReference type="Pfam" id="PF18911">
    <property type="entry name" value="PKD_4"/>
    <property type="match status" value="1"/>
</dbReference>
<dbReference type="InterPro" id="IPR013783">
    <property type="entry name" value="Ig-like_fold"/>
</dbReference>
<dbReference type="eggNOG" id="COG3291">
    <property type="taxonomic scope" value="Bacteria"/>
</dbReference>
<dbReference type="Proteomes" id="UP000182114">
    <property type="component" value="Unassembled WGS sequence"/>
</dbReference>
<reference evidence="4" key="1">
    <citation type="submission" date="2016-10" db="EMBL/GenBank/DDBJ databases">
        <authorList>
            <person name="Varghese N."/>
            <person name="Submissions S."/>
        </authorList>
    </citation>
    <scope>NUCLEOTIDE SEQUENCE [LARGE SCALE GENOMIC DNA]</scope>
    <source>
        <strain evidence="4">DSM 24729</strain>
    </source>
</reference>
<evidence type="ECO:0000313" key="3">
    <source>
        <dbReference type="EMBL" id="SDF50307.1"/>
    </source>
</evidence>
<dbReference type="SMART" id="SM00089">
    <property type="entry name" value="PKD"/>
    <property type="match status" value="3"/>
</dbReference>
<gene>
    <name evidence="3" type="ORF">SAMN04487992_11916</name>
</gene>
<evidence type="ECO:0000256" key="1">
    <source>
        <dbReference type="SAM" id="SignalP"/>
    </source>
</evidence>
<feature type="domain" description="PKD" evidence="2">
    <location>
        <begin position="232"/>
        <end position="268"/>
    </location>
</feature>
<evidence type="ECO:0000259" key="2">
    <source>
        <dbReference type="PROSITE" id="PS50093"/>
    </source>
</evidence>
<dbReference type="CDD" id="cd00146">
    <property type="entry name" value="PKD"/>
    <property type="match status" value="2"/>
</dbReference>
<keyword evidence="4" id="KW-1185">Reference proteome</keyword>
<dbReference type="Gene3D" id="2.60.40.10">
    <property type="entry name" value="Immunoglobulins"/>
    <property type="match status" value="3"/>
</dbReference>
<dbReference type="EMBL" id="FNBD01000019">
    <property type="protein sequence ID" value="SDF50307.1"/>
    <property type="molecule type" value="Genomic_DNA"/>
</dbReference>
<sequence>MSILKHTAFYCFCVLIVCFFCASCSKEQAVPISLDFSISIVDDDYSVPVKVKVLNQTFGADAYSWTFSGADHETSTSKNPGTLVYSKLGTYTIRLEGSNKDGEIAQKEITFTLDAAVVVDFDTEIETNNFAPASVFMYNKTQGATSYSWTFEGGTPATSTQEQPGVVLFTTPGAHRINLVVGKGRETHELEKIITVAEGLDVAFDWDVAFQDDDLQVPVSLVMRNSSKGVLTYQWSFTNATPSTSTEENPSVTFTKEGTQTITLTVSNGKETKAISKTIALVANTNLRTFTDVKFGINTAHHSNTIGAFFSATTREVYTKESRNTVEGNAIDLVFFGLGEDFSFNKFVAPDDLSSTTFPVLENAQHTRIINSQEQCMCASTLSVSEFDAITTDVLLHNLHLTETNGGALHFTAAIVPRVVLFQTADGRKGAIKIKEYVKDGLNSYILTDIKIQKI</sequence>
<keyword evidence="1" id="KW-0732">Signal</keyword>
<feature type="chain" id="PRO_5010321463" evidence="1">
    <location>
        <begin position="30"/>
        <end position="455"/>
    </location>
</feature>
<organism evidence="3 4">
    <name type="scientific">Cellulophaga baltica</name>
    <dbReference type="NCBI Taxonomy" id="76594"/>
    <lineage>
        <taxon>Bacteria</taxon>
        <taxon>Pseudomonadati</taxon>
        <taxon>Bacteroidota</taxon>
        <taxon>Flavobacteriia</taxon>
        <taxon>Flavobacteriales</taxon>
        <taxon>Flavobacteriaceae</taxon>
        <taxon>Cellulophaga</taxon>
    </lineage>
</organism>
<feature type="domain" description="PKD" evidence="2">
    <location>
        <begin position="62"/>
        <end position="118"/>
    </location>
</feature>
<feature type="signal peptide" evidence="1">
    <location>
        <begin position="1"/>
        <end position="29"/>
    </location>
</feature>
<evidence type="ECO:0000313" key="4">
    <source>
        <dbReference type="Proteomes" id="UP000182114"/>
    </source>
</evidence>
<proteinExistence type="predicted"/>
<name>A0A1G7LL91_9FLAO</name>
<protein>
    <submittedName>
        <fullName evidence="3">PKD repeat-containing protein</fullName>
    </submittedName>
</protein>
<dbReference type="AlphaFoldDB" id="A0A1G7LL91"/>